<keyword evidence="1" id="KW-0808">Transferase</keyword>
<dbReference type="Gene3D" id="3.10.110.10">
    <property type="entry name" value="Ubiquitin Conjugating Enzyme"/>
    <property type="match status" value="1"/>
</dbReference>
<dbReference type="STRING" id="93759.A0A1R3JRE5"/>
<gene>
    <name evidence="4" type="ORF">COLO4_14628</name>
</gene>
<evidence type="ECO:0000313" key="4">
    <source>
        <dbReference type="EMBL" id="OMO97416.1"/>
    </source>
</evidence>
<reference evidence="5" key="1">
    <citation type="submission" date="2013-09" db="EMBL/GenBank/DDBJ databases">
        <title>Corchorus olitorius genome sequencing.</title>
        <authorList>
            <person name="Alam M."/>
            <person name="Haque M.S."/>
            <person name="Islam M.S."/>
            <person name="Emdad E.M."/>
            <person name="Islam M.M."/>
            <person name="Ahmed B."/>
            <person name="Halim A."/>
            <person name="Hossen Q.M.M."/>
            <person name="Hossain M.Z."/>
            <person name="Ahmed R."/>
            <person name="Khan M.M."/>
            <person name="Islam R."/>
            <person name="Rashid M.M."/>
            <person name="Khan S.A."/>
            <person name="Rahman M.S."/>
            <person name="Alam M."/>
            <person name="Yahiya A.S."/>
            <person name="Khan M.S."/>
            <person name="Azam M.S."/>
            <person name="Haque T."/>
            <person name="Lashkar M.Z.H."/>
            <person name="Akhand A.I."/>
            <person name="Morshed G."/>
            <person name="Roy S."/>
            <person name="Uddin K.S."/>
            <person name="Rabeya T."/>
            <person name="Hossain A.S."/>
            <person name="Chowdhury A."/>
            <person name="Snigdha A.R."/>
            <person name="Mortoza M.S."/>
            <person name="Matin S.A."/>
            <person name="Hoque S.M.E."/>
            <person name="Islam M.K."/>
            <person name="Roy D.K."/>
            <person name="Haider R."/>
            <person name="Moosa M.M."/>
            <person name="Elias S.M."/>
            <person name="Hasan A.M."/>
            <person name="Jahan S."/>
            <person name="Shafiuddin M."/>
            <person name="Mahmood N."/>
            <person name="Shommy N.S."/>
        </authorList>
    </citation>
    <scope>NUCLEOTIDE SEQUENCE [LARGE SCALE GENOMIC DNA]</scope>
    <source>
        <strain evidence="5">cv. O-4</strain>
    </source>
</reference>
<keyword evidence="2" id="KW-0833">Ubl conjugation pathway</keyword>
<dbReference type="Pfam" id="PF00179">
    <property type="entry name" value="UQ_con"/>
    <property type="match status" value="1"/>
</dbReference>
<dbReference type="SMART" id="SM00212">
    <property type="entry name" value="UBCc"/>
    <property type="match status" value="1"/>
</dbReference>
<protein>
    <submittedName>
        <fullName evidence="4">Ubiquitin-conjugating enzyme, E2</fullName>
    </submittedName>
</protein>
<dbReference type="InterPro" id="IPR016135">
    <property type="entry name" value="UBQ-conjugating_enzyme/RWD"/>
</dbReference>
<accession>A0A1R3JRE5</accession>
<name>A0A1R3JRE5_9ROSI</name>
<evidence type="ECO:0000259" key="3">
    <source>
        <dbReference type="PROSITE" id="PS50127"/>
    </source>
</evidence>
<dbReference type="PANTHER" id="PTHR46116">
    <property type="entry name" value="(E3-INDEPENDENT) E2 UBIQUITIN-CONJUGATING ENZYME"/>
    <property type="match status" value="1"/>
</dbReference>
<dbReference type="GO" id="GO:0061631">
    <property type="term" value="F:ubiquitin conjugating enzyme activity"/>
    <property type="evidence" value="ECO:0007669"/>
    <property type="project" value="TreeGrafter"/>
</dbReference>
<dbReference type="Proteomes" id="UP000187203">
    <property type="component" value="Unassembled WGS sequence"/>
</dbReference>
<comment type="caution">
    <text evidence="4">The sequence shown here is derived from an EMBL/GenBank/DDBJ whole genome shotgun (WGS) entry which is preliminary data.</text>
</comment>
<dbReference type="OrthoDB" id="47801at2759"/>
<proteinExistence type="predicted"/>
<dbReference type="PANTHER" id="PTHR46116:SF13">
    <property type="entry name" value="UBIQUITIN-CONJUGATING ENZYME E2 24-RELATED"/>
    <property type="match status" value="1"/>
</dbReference>
<dbReference type="AlphaFoldDB" id="A0A1R3JRE5"/>
<feature type="domain" description="UBC core" evidence="3">
    <location>
        <begin position="1"/>
        <end position="153"/>
    </location>
</feature>
<evidence type="ECO:0000256" key="1">
    <source>
        <dbReference type="ARBA" id="ARBA00022679"/>
    </source>
</evidence>
<organism evidence="4 5">
    <name type="scientific">Corchorus olitorius</name>
    <dbReference type="NCBI Taxonomy" id="93759"/>
    <lineage>
        <taxon>Eukaryota</taxon>
        <taxon>Viridiplantae</taxon>
        <taxon>Streptophyta</taxon>
        <taxon>Embryophyta</taxon>
        <taxon>Tracheophyta</taxon>
        <taxon>Spermatophyta</taxon>
        <taxon>Magnoliopsida</taxon>
        <taxon>eudicotyledons</taxon>
        <taxon>Gunneridae</taxon>
        <taxon>Pentapetalae</taxon>
        <taxon>rosids</taxon>
        <taxon>malvids</taxon>
        <taxon>Malvales</taxon>
        <taxon>Malvaceae</taxon>
        <taxon>Grewioideae</taxon>
        <taxon>Apeibeae</taxon>
        <taxon>Corchorus</taxon>
    </lineage>
</organism>
<evidence type="ECO:0000313" key="5">
    <source>
        <dbReference type="Proteomes" id="UP000187203"/>
    </source>
</evidence>
<dbReference type="SUPFAM" id="SSF54495">
    <property type="entry name" value="UBC-like"/>
    <property type="match status" value="1"/>
</dbReference>
<dbReference type="PROSITE" id="PS50127">
    <property type="entry name" value="UBC_2"/>
    <property type="match status" value="1"/>
</dbReference>
<evidence type="ECO:0000256" key="2">
    <source>
        <dbReference type="ARBA" id="ARBA00022786"/>
    </source>
</evidence>
<sequence length="247" mass="29242">MKQELKSLEQSLPNWIFVRGYDSKGRGVDLIRAAIAGLENTPYRYGLFFFDILIPYDYPSKPPQLFYHSMGHSLNNPKLGQDGKVDVPFLQVPYRFNILEILKFIQNSILNYQECVPSSSRHELKKKRKYNLDQQEKKKVAVIFKQTCETMLSIMEKPPQDFGDFVAAGYFRKWSNRILLCCKEEMQKHNSVMDLHFFFKLLKAFEANGSYCRHHYDHKLKSLIMNMDKDTERIDETFFEKLFKYMG</sequence>
<dbReference type="EMBL" id="AWUE01015444">
    <property type="protein sequence ID" value="OMO97416.1"/>
    <property type="molecule type" value="Genomic_DNA"/>
</dbReference>
<dbReference type="InterPro" id="IPR000608">
    <property type="entry name" value="UBC"/>
</dbReference>
<keyword evidence="5" id="KW-1185">Reference proteome</keyword>